<evidence type="ECO:0000313" key="3">
    <source>
        <dbReference type="Proteomes" id="UP000663866"/>
    </source>
</evidence>
<sequence length="38" mass="4322">MKCSFSILDNHELSKTPVPETMNDEDSNIDTIEHSKSQ</sequence>
<evidence type="ECO:0000313" key="2">
    <source>
        <dbReference type="EMBL" id="CAF4792828.1"/>
    </source>
</evidence>
<gene>
    <name evidence="2" type="ORF">OVN521_LOCUS51537</name>
</gene>
<keyword evidence="3" id="KW-1185">Reference proteome</keyword>
<dbReference type="AlphaFoldDB" id="A0A821NQZ5"/>
<accession>A0A821NQZ5</accession>
<organism evidence="2 3">
    <name type="scientific">Rotaria magnacalcarata</name>
    <dbReference type="NCBI Taxonomy" id="392030"/>
    <lineage>
        <taxon>Eukaryota</taxon>
        <taxon>Metazoa</taxon>
        <taxon>Spiralia</taxon>
        <taxon>Gnathifera</taxon>
        <taxon>Rotifera</taxon>
        <taxon>Eurotatoria</taxon>
        <taxon>Bdelloidea</taxon>
        <taxon>Philodinida</taxon>
        <taxon>Philodinidae</taxon>
        <taxon>Rotaria</taxon>
    </lineage>
</organism>
<feature type="non-terminal residue" evidence="2">
    <location>
        <position position="38"/>
    </location>
</feature>
<dbReference type="Proteomes" id="UP000663866">
    <property type="component" value="Unassembled WGS sequence"/>
</dbReference>
<feature type="region of interest" description="Disordered" evidence="1">
    <location>
        <begin position="1"/>
        <end position="38"/>
    </location>
</feature>
<dbReference type="EMBL" id="CAJOBG010125591">
    <property type="protein sequence ID" value="CAF4792828.1"/>
    <property type="molecule type" value="Genomic_DNA"/>
</dbReference>
<reference evidence="2" key="1">
    <citation type="submission" date="2021-02" db="EMBL/GenBank/DDBJ databases">
        <authorList>
            <person name="Nowell W R."/>
        </authorList>
    </citation>
    <scope>NUCLEOTIDE SEQUENCE</scope>
</reference>
<name>A0A821NQZ5_9BILA</name>
<proteinExistence type="predicted"/>
<evidence type="ECO:0000256" key="1">
    <source>
        <dbReference type="SAM" id="MobiDB-lite"/>
    </source>
</evidence>
<comment type="caution">
    <text evidence="2">The sequence shown here is derived from an EMBL/GenBank/DDBJ whole genome shotgun (WGS) entry which is preliminary data.</text>
</comment>
<protein>
    <submittedName>
        <fullName evidence="2">Uncharacterized protein</fullName>
    </submittedName>
</protein>